<feature type="non-terminal residue" evidence="1">
    <location>
        <position position="25"/>
    </location>
</feature>
<proteinExistence type="predicted"/>
<evidence type="ECO:0000313" key="1">
    <source>
        <dbReference type="EMBL" id="VAW87329.1"/>
    </source>
</evidence>
<protein>
    <recommendedName>
        <fullName evidence="2">Transposase</fullName>
    </recommendedName>
</protein>
<dbReference type="AlphaFoldDB" id="A0A3B0ZME8"/>
<accession>A0A3B0ZME8</accession>
<organism evidence="1">
    <name type="scientific">hydrothermal vent metagenome</name>
    <dbReference type="NCBI Taxonomy" id="652676"/>
    <lineage>
        <taxon>unclassified sequences</taxon>
        <taxon>metagenomes</taxon>
        <taxon>ecological metagenomes</taxon>
    </lineage>
</organism>
<gene>
    <name evidence="1" type="ORF">MNBD_GAMMA16-269</name>
</gene>
<evidence type="ECO:0008006" key="2">
    <source>
        <dbReference type="Google" id="ProtNLM"/>
    </source>
</evidence>
<reference evidence="1" key="1">
    <citation type="submission" date="2018-06" db="EMBL/GenBank/DDBJ databases">
        <authorList>
            <person name="Zhirakovskaya E."/>
        </authorList>
    </citation>
    <scope>NUCLEOTIDE SEQUENCE</scope>
</reference>
<sequence>MKKIFTNSFKIQAVEKALNRNDSTT</sequence>
<name>A0A3B0ZME8_9ZZZZ</name>
<dbReference type="EMBL" id="UOFO01000119">
    <property type="protein sequence ID" value="VAW87329.1"/>
    <property type="molecule type" value="Genomic_DNA"/>
</dbReference>